<dbReference type="STRING" id="1144275.COCOR_07216"/>
<dbReference type="Pfam" id="PF20248">
    <property type="entry name" value="DUF6603"/>
    <property type="match status" value="1"/>
</dbReference>
<dbReference type="KEGG" id="ccx:COCOR_07216"/>
<proteinExistence type="predicted"/>
<dbReference type="HOGENOM" id="CLU_007760_0_0_7"/>
<evidence type="ECO:0000313" key="3">
    <source>
        <dbReference type="Proteomes" id="UP000007587"/>
    </source>
</evidence>
<evidence type="ECO:0000313" key="2">
    <source>
        <dbReference type="EMBL" id="AFE07399.1"/>
    </source>
</evidence>
<reference evidence="2 3" key="1">
    <citation type="journal article" date="2012" name="J. Bacteriol.">
        <title>Complete Genome Sequence of the Fruiting Myxobacterium Corallococcus coralloides DSM 2259.</title>
        <authorList>
            <person name="Huntley S."/>
            <person name="Zhang Y."/>
            <person name="Treuner-Lange A."/>
            <person name="Kneip S."/>
            <person name="Sensen C.W."/>
            <person name="Sogaard-Andersen L."/>
        </authorList>
    </citation>
    <scope>NUCLEOTIDE SEQUENCE [LARGE SCALE GENOMIC DNA]</scope>
    <source>
        <strain evidence="3">ATCC 25202 / DSM 2259 / NBRC 100086 / M2</strain>
    </source>
</reference>
<sequence length="1093" mass="116022">MASILTILVDALREVRTGEPSPAPAVLDAIPDNPLGVTVNNWGDIEEFLQAWDALQGSVRDTLIVRMVQQRLPRLSEALVLLGVIRVAYVPGANPVRVQSFAIDQERIKQLLRTHGASADDLQWWLTKATHPKKLKSLIVLLATAPELLLALEYANDGFQSLPSGPQSAGLGDVLDALANSPATITLPTTVHTARTIEELLYAVTHPPTETFGRVSAEVSEPGPPSTVTLKFQVKDIASLAATSVDLGSGWTLSFTPGAPDSGTGSDYHLEWNSTSGWNQAVRSSTDLSLEIKRGPERGPDVVIGDEDGTRLEIGRISAAVRLSETPGDTLFALGLQLDQVVLALEMPSVLRMLGAIVSLPGSLRFKSDLAIGYSQGAGLQVQAGEAGGDGLIALQFVHPLNLQVGGSGAGIKIERVAARLSKSLDTRDFRIELRTSATAEIGPLRLTADGAGAFFGITGGGADAGTLAPTSIGIVVDAGPVRGGGFLEVQTQGGLNSYAGVLSLKLLMLDVFAFGILKEREGGGLSFVAVLGARFPAGIQLGFGFMITGVGGIFGIHRGMDLELLRDSLASGAAGNVLFCDDPSRNAPVLLGDLEKFFPTRHGSHVVGPTLQLSWLSILRLDAALVIELPGPRAIALAGSARATIGLSKDLALMYLRMDFIGGIDAQAELIFFDAALVDSRVLGIFDITGNMAFRLCYGARGYFALSVGGFHPSFNPAPMSFPPLARVGTSLSLSVVADIWMRTEMYLAFTSNTFQLGSAVEARLRLGPLRAHGWFKFDALIQFKPFYFQADINAGFEITFGDVSVASARVQGQLAGPGPMTLRARASIKVLGVRVSGSATLRLGPGGGESETRLPSAWETLVAELHVRNMRSEGDDPDVFLRQDRCLKGESVNTGVLVPPNGRVVWEQKLAPLNTDLQRLRGQLLENTEHYTVSCSDLPFEDEFDQFAIGTFSTLTPSEALNNTLFQPCPSGLKCERGLLTPALGKQPPLKMDLTIIPTFRRLRHVDLDLASHFVPALLSKMAEQRGSVPPIDGGPGKVTVRGETWKAVAPGGGTLPGNDAVSPVQAFLQARQAKGFAASVTDGKLDLTGV</sequence>
<evidence type="ECO:0000259" key="1">
    <source>
        <dbReference type="Pfam" id="PF20248"/>
    </source>
</evidence>
<feature type="domain" description="DUF6603" evidence="1">
    <location>
        <begin position="411"/>
        <end position="942"/>
    </location>
</feature>
<dbReference type="AlphaFoldDB" id="H8MJT2"/>
<keyword evidence="3" id="KW-1185">Reference proteome</keyword>
<dbReference type="InParanoid" id="H8MJT2"/>
<gene>
    <name evidence="2" type="ordered locus">COCOR_07216</name>
</gene>
<organism evidence="2 3">
    <name type="scientific">Corallococcus coralloides (strain ATCC 25202 / DSM 2259 / NBRC 100086 / M2)</name>
    <name type="common">Myxococcus coralloides</name>
    <dbReference type="NCBI Taxonomy" id="1144275"/>
    <lineage>
        <taxon>Bacteria</taxon>
        <taxon>Pseudomonadati</taxon>
        <taxon>Myxococcota</taxon>
        <taxon>Myxococcia</taxon>
        <taxon>Myxococcales</taxon>
        <taxon>Cystobacterineae</taxon>
        <taxon>Myxococcaceae</taxon>
        <taxon>Corallococcus</taxon>
    </lineage>
</organism>
<dbReference type="Proteomes" id="UP000007587">
    <property type="component" value="Chromosome"/>
</dbReference>
<dbReference type="RefSeq" id="WP_014399999.1">
    <property type="nucleotide sequence ID" value="NC_017030.1"/>
</dbReference>
<accession>H8MJT2</accession>
<name>H8MJT2_CORCM</name>
<dbReference type="EMBL" id="CP003389">
    <property type="protein sequence ID" value="AFE07399.1"/>
    <property type="molecule type" value="Genomic_DNA"/>
</dbReference>
<reference evidence="3" key="2">
    <citation type="submission" date="2012-03" db="EMBL/GenBank/DDBJ databases">
        <title>Genome sequence of the fruiting myxobacterium Corallococcus coralloides DSM 2259.</title>
        <authorList>
            <person name="Huntley S."/>
            <person name="Zhang Y."/>
            <person name="Treuner-Lange A."/>
            <person name="Sensen C.W."/>
            <person name="Sogaard-Andersen L."/>
        </authorList>
    </citation>
    <scope>NUCLEOTIDE SEQUENCE [LARGE SCALE GENOMIC DNA]</scope>
    <source>
        <strain evidence="3">ATCC 25202 / DSM 2259 / NBRC 100086 / M2</strain>
    </source>
</reference>
<dbReference type="eggNOG" id="COG0419">
    <property type="taxonomic scope" value="Bacteria"/>
</dbReference>
<dbReference type="InterPro" id="IPR046538">
    <property type="entry name" value="DUF6603"/>
</dbReference>
<protein>
    <recommendedName>
        <fullName evidence="1">DUF6603 domain-containing protein</fullName>
    </recommendedName>
</protein>
<dbReference type="OrthoDB" id="535891at2"/>